<feature type="domain" description="HTH myb-type" evidence="7">
    <location>
        <begin position="298"/>
        <end position="344"/>
    </location>
</feature>
<feature type="compositionally biased region" description="Polar residues" evidence="5">
    <location>
        <begin position="696"/>
        <end position="706"/>
    </location>
</feature>
<dbReference type="PANTHER" id="PTHR46621">
    <property type="entry name" value="SNRNA-ACTIVATING PROTEIN COMPLEX SUBUNIT 4"/>
    <property type="match status" value="1"/>
</dbReference>
<evidence type="ECO:0000256" key="4">
    <source>
        <dbReference type="ARBA" id="ARBA00023242"/>
    </source>
</evidence>
<feature type="compositionally biased region" description="Low complexity" evidence="5">
    <location>
        <begin position="373"/>
        <end position="389"/>
    </location>
</feature>
<evidence type="ECO:0000256" key="3">
    <source>
        <dbReference type="ARBA" id="ARBA00023163"/>
    </source>
</evidence>
<dbReference type="AlphaFoldDB" id="A0A5E8B2M2"/>
<dbReference type="InterPro" id="IPR051575">
    <property type="entry name" value="Myb-like_DNA-bd"/>
</dbReference>
<feature type="domain" description="HTH myb-type" evidence="7">
    <location>
        <begin position="237"/>
        <end position="291"/>
    </location>
</feature>
<dbReference type="Gene3D" id="1.10.10.60">
    <property type="entry name" value="Homeodomain-like"/>
    <property type="match status" value="3"/>
</dbReference>
<evidence type="ECO:0000313" key="9">
    <source>
        <dbReference type="Proteomes" id="UP000398389"/>
    </source>
</evidence>
<sequence>MNSEPLSLIGVKRTRSPSPLGNVLQNVKQARGPESTSVNTDLSRTGTESVSSLGPKVANKNVPSSSSSSSSSSLSSSSSSSATSSSTQSQPSSSSEVFGLRSGSSLSSLETSTNPTVDISFGSSSTPTSSITPMFNNTSETAAADSSSASASASASALALRSKSRQPSTTELASALGVSSKPRERRKWTEEEDTKLRTLVAEWGDQRGKNSNWDKISESMEGRSSKDCRKRWFHSLDPTLRRGRWTPDEDRMLIEAYESMGPSWNRIAQLITGRTDDQCSKRYNDVLDPRIKTRLREWTKEEDTMLMQLFKEEGPQWKIIANKMEGRTGLTCRNRWRKLANNSVGGSNSTSSNSQQQQQQGRNSLSEVRRNSSHNSNNNSQSQDTQDTQPLSPESEQASSNHSTPSSVHSASAVPPPPFQNSREAANPTAIVPDNSSAINVQYSGSPQFTANSAQPTNNNSNNNRNNNNNNNSINNKNNNSNSNSNRAPGPGYLNSSGGYSGQETLLERSLSILRGSEATAFLQNVSNFAAETEAAVAAAAAIPVGNNQVLSNNSSAGANKTTGTGAGAGGSTSRTNNGLTTNVVNPQNSTNSTNSTNTTSSKNTHYTFGLDGPSGVLTQKPSYDGSNPQFSSAIDDNNGSTVALKQEDIERIVMTAKRLGVAVIVHQHNHHKHENHHHHHYYNGDARAEGANSADGPTSDTSNRAHGTAAVNNSNNGNNNNNNNNDDDDGSTPPFLRAHPEFRELEQMDMDTDPLGWFGTPFPSANVSNNIPGPTLTGGVSRGVGGYNNSGGDNYSNGLNGGSSMMNSYSGKGPSPNHYEDIPFNPS</sequence>
<reference evidence="8 9" key="1">
    <citation type="submission" date="2019-09" db="EMBL/GenBank/DDBJ databases">
        <authorList>
            <person name="Brejova B."/>
        </authorList>
    </citation>
    <scope>NUCLEOTIDE SEQUENCE [LARGE SCALE GENOMIC DNA]</scope>
</reference>
<feature type="domain" description="Myb-like" evidence="6">
    <location>
        <begin position="237"/>
        <end position="287"/>
    </location>
</feature>
<dbReference type="SUPFAM" id="SSF46689">
    <property type="entry name" value="Homeodomain-like"/>
    <property type="match status" value="2"/>
</dbReference>
<feature type="compositionally biased region" description="Low complexity" evidence="5">
    <location>
        <begin position="123"/>
        <end position="133"/>
    </location>
</feature>
<feature type="domain" description="HTH myb-type" evidence="7">
    <location>
        <begin position="180"/>
        <end position="232"/>
    </location>
</feature>
<feature type="compositionally biased region" description="Polar residues" evidence="5">
    <location>
        <begin position="617"/>
        <end position="639"/>
    </location>
</feature>
<feature type="domain" description="Myb-like" evidence="6">
    <location>
        <begin position="180"/>
        <end position="236"/>
    </location>
</feature>
<keyword evidence="2" id="KW-0238">DNA-binding</keyword>
<dbReference type="GO" id="GO:0042796">
    <property type="term" value="P:snRNA transcription by RNA polymerase III"/>
    <property type="evidence" value="ECO:0007669"/>
    <property type="project" value="TreeGrafter"/>
</dbReference>
<dbReference type="InterPro" id="IPR017930">
    <property type="entry name" value="Myb_dom"/>
</dbReference>
<dbReference type="CDD" id="cd00167">
    <property type="entry name" value="SANT"/>
    <property type="match status" value="3"/>
</dbReference>
<keyword evidence="1" id="KW-0805">Transcription regulation</keyword>
<feature type="region of interest" description="Disordered" evidence="5">
    <location>
        <begin position="554"/>
        <end position="639"/>
    </location>
</feature>
<dbReference type="SMART" id="SM00717">
    <property type="entry name" value="SANT"/>
    <property type="match status" value="3"/>
</dbReference>
<evidence type="ECO:0000259" key="7">
    <source>
        <dbReference type="PROSITE" id="PS51294"/>
    </source>
</evidence>
<dbReference type="PROSITE" id="PS51294">
    <property type="entry name" value="HTH_MYB"/>
    <property type="match status" value="3"/>
</dbReference>
<feature type="region of interest" description="Disordered" evidence="5">
    <location>
        <begin position="439"/>
        <end position="501"/>
    </location>
</feature>
<accession>A0A5E8B2M2</accession>
<feature type="compositionally biased region" description="Polar residues" evidence="5">
    <location>
        <begin position="439"/>
        <end position="457"/>
    </location>
</feature>
<feature type="compositionally biased region" description="Low complexity" evidence="5">
    <location>
        <begin position="555"/>
        <end position="564"/>
    </location>
</feature>
<feature type="compositionally biased region" description="Low complexity" evidence="5">
    <location>
        <begin position="458"/>
        <end position="486"/>
    </location>
</feature>
<evidence type="ECO:0000256" key="5">
    <source>
        <dbReference type="SAM" id="MobiDB-lite"/>
    </source>
</evidence>
<dbReference type="RefSeq" id="XP_031851453.1">
    <property type="nucleotide sequence ID" value="XM_031995562.1"/>
</dbReference>
<keyword evidence="9" id="KW-1185">Reference proteome</keyword>
<feature type="compositionally biased region" description="Low complexity" evidence="5">
    <location>
        <begin position="713"/>
        <end position="725"/>
    </location>
</feature>
<dbReference type="GO" id="GO:0000978">
    <property type="term" value="F:RNA polymerase II cis-regulatory region sequence-specific DNA binding"/>
    <property type="evidence" value="ECO:0007669"/>
    <property type="project" value="TreeGrafter"/>
</dbReference>
<dbReference type="GO" id="GO:0042795">
    <property type="term" value="P:snRNA transcription by RNA polymerase II"/>
    <property type="evidence" value="ECO:0007669"/>
    <property type="project" value="TreeGrafter"/>
</dbReference>
<feature type="region of interest" description="Disordered" evidence="5">
    <location>
        <begin position="340"/>
        <end position="425"/>
    </location>
</feature>
<feature type="compositionally biased region" description="Low complexity" evidence="5">
    <location>
        <begin position="581"/>
        <end position="605"/>
    </location>
</feature>
<dbReference type="PANTHER" id="PTHR46621:SF1">
    <property type="entry name" value="SNRNA-ACTIVATING PROTEIN COMPLEX SUBUNIT 4"/>
    <property type="match status" value="1"/>
</dbReference>
<dbReference type="PROSITE" id="PS50090">
    <property type="entry name" value="MYB_LIKE"/>
    <property type="match status" value="3"/>
</dbReference>
<dbReference type="OrthoDB" id="2143914at2759"/>
<feature type="compositionally biased region" description="Polar residues" evidence="5">
    <location>
        <begin position="16"/>
        <end position="52"/>
    </location>
</feature>
<feature type="domain" description="Myb-like" evidence="6">
    <location>
        <begin position="290"/>
        <end position="340"/>
    </location>
</feature>
<dbReference type="Proteomes" id="UP000398389">
    <property type="component" value="Unassembled WGS sequence"/>
</dbReference>
<keyword evidence="3" id="KW-0804">Transcription</keyword>
<evidence type="ECO:0000256" key="2">
    <source>
        <dbReference type="ARBA" id="ARBA00023125"/>
    </source>
</evidence>
<feature type="compositionally biased region" description="Low complexity" evidence="5">
    <location>
        <begin position="341"/>
        <end position="366"/>
    </location>
</feature>
<gene>
    <name evidence="8" type="ORF">SAPINGB_P000839</name>
</gene>
<dbReference type="GO" id="GO:0019185">
    <property type="term" value="C:snRNA-activating protein complex"/>
    <property type="evidence" value="ECO:0007669"/>
    <property type="project" value="TreeGrafter"/>
</dbReference>
<feature type="region of interest" description="Disordered" evidence="5">
    <location>
        <begin position="1"/>
        <end position="136"/>
    </location>
</feature>
<dbReference type="Pfam" id="PF13921">
    <property type="entry name" value="Myb_DNA-bind_6"/>
    <property type="match status" value="1"/>
</dbReference>
<evidence type="ECO:0000313" key="8">
    <source>
        <dbReference type="EMBL" id="VVT45684.1"/>
    </source>
</evidence>
<feature type="region of interest" description="Disordered" evidence="5">
    <location>
        <begin position="160"/>
        <end position="190"/>
    </location>
</feature>
<keyword evidence="4" id="KW-0539">Nucleus</keyword>
<dbReference type="GO" id="GO:0001006">
    <property type="term" value="F:RNA polymerase III type 3 promoter sequence-specific DNA binding"/>
    <property type="evidence" value="ECO:0007669"/>
    <property type="project" value="TreeGrafter"/>
</dbReference>
<feature type="region of interest" description="Disordered" evidence="5">
    <location>
        <begin position="807"/>
        <end position="828"/>
    </location>
</feature>
<feature type="compositionally biased region" description="Low complexity" evidence="5">
    <location>
        <begin position="399"/>
        <end position="413"/>
    </location>
</feature>
<evidence type="ECO:0000259" key="6">
    <source>
        <dbReference type="PROSITE" id="PS50090"/>
    </source>
</evidence>
<feature type="region of interest" description="Disordered" evidence="5">
    <location>
        <begin position="687"/>
        <end position="738"/>
    </location>
</feature>
<organism evidence="8 9">
    <name type="scientific">Magnusiomyces paraingens</name>
    <dbReference type="NCBI Taxonomy" id="2606893"/>
    <lineage>
        <taxon>Eukaryota</taxon>
        <taxon>Fungi</taxon>
        <taxon>Dikarya</taxon>
        <taxon>Ascomycota</taxon>
        <taxon>Saccharomycotina</taxon>
        <taxon>Dipodascomycetes</taxon>
        <taxon>Dipodascales</taxon>
        <taxon>Dipodascaceae</taxon>
        <taxon>Magnusiomyces</taxon>
    </lineage>
</organism>
<evidence type="ECO:0000256" key="1">
    <source>
        <dbReference type="ARBA" id="ARBA00023015"/>
    </source>
</evidence>
<dbReference type="InterPro" id="IPR001005">
    <property type="entry name" value="SANT/Myb"/>
</dbReference>
<dbReference type="InterPro" id="IPR009057">
    <property type="entry name" value="Homeodomain-like_sf"/>
</dbReference>
<proteinExistence type="predicted"/>
<dbReference type="GeneID" id="43579662"/>
<feature type="compositionally biased region" description="Low complexity" evidence="5">
    <location>
        <begin position="63"/>
        <end position="109"/>
    </location>
</feature>
<dbReference type="Pfam" id="PF00249">
    <property type="entry name" value="Myb_DNA-binding"/>
    <property type="match status" value="1"/>
</dbReference>
<dbReference type="EMBL" id="CABVLU010000001">
    <property type="protein sequence ID" value="VVT45684.1"/>
    <property type="molecule type" value="Genomic_DNA"/>
</dbReference>
<protein>
    <submittedName>
        <fullName evidence="8">Uncharacterized protein</fullName>
    </submittedName>
</protein>
<name>A0A5E8B2M2_9ASCO</name>